<keyword evidence="3" id="KW-1185">Reference proteome</keyword>
<protein>
    <submittedName>
        <fullName evidence="2">Uncharacterized protein</fullName>
    </submittedName>
</protein>
<accession>A0A2S9PNR4</accession>
<evidence type="ECO:0000313" key="3">
    <source>
        <dbReference type="Proteomes" id="UP000239322"/>
    </source>
</evidence>
<feature type="region of interest" description="Disordered" evidence="1">
    <location>
        <begin position="1"/>
        <end position="38"/>
    </location>
</feature>
<dbReference type="Proteomes" id="UP000239322">
    <property type="component" value="Unassembled WGS sequence"/>
</dbReference>
<sequence>MFTEIGAAEADDVRTRLDTVPSPAPQHLHTSRKTGAAS</sequence>
<organism evidence="2 3">
    <name type="scientific">Streptomyces solincola</name>
    <dbReference type="NCBI Taxonomy" id="2100817"/>
    <lineage>
        <taxon>Bacteria</taxon>
        <taxon>Bacillati</taxon>
        <taxon>Actinomycetota</taxon>
        <taxon>Actinomycetes</taxon>
        <taxon>Kitasatosporales</taxon>
        <taxon>Streptomycetaceae</taxon>
        <taxon>Streptomyces</taxon>
    </lineage>
</organism>
<proteinExistence type="predicted"/>
<dbReference type="EMBL" id="PVLV01000587">
    <property type="protein sequence ID" value="PRH76060.1"/>
    <property type="molecule type" value="Genomic_DNA"/>
</dbReference>
<evidence type="ECO:0000313" key="2">
    <source>
        <dbReference type="EMBL" id="PRH76060.1"/>
    </source>
</evidence>
<name>A0A2S9PNR4_9ACTN</name>
<evidence type="ECO:0000256" key="1">
    <source>
        <dbReference type="SAM" id="MobiDB-lite"/>
    </source>
</evidence>
<gene>
    <name evidence="2" type="ORF">C6N75_27645</name>
</gene>
<dbReference type="AlphaFoldDB" id="A0A2S9PNR4"/>
<comment type="caution">
    <text evidence="2">The sequence shown here is derived from an EMBL/GenBank/DDBJ whole genome shotgun (WGS) entry which is preliminary data.</text>
</comment>
<reference evidence="2 3" key="1">
    <citation type="submission" date="2018-03" db="EMBL/GenBank/DDBJ databases">
        <title>Novel Streptomyces sp. from soil.</title>
        <authorList>
            <person name="Tan G.Y.A."/>
            <person name="Lee Z.Y."/>
        </authorList>
    </citation>
    <scope>NUCLEOTIDE SEQUENCE [LARGE SCALE GENOMIC DNA]</scope>
    <source>
        <strain evidence="2 3">ST5x</strain>
    </source>
</reference>